<dbReference type="Gene3D" id="3.40.50.300">
    <property type="entry name" value="P-loop containing nucleotide triphosphate hydrolases"/>
    <property type="match status" value="1"/>
</dbReference>
<dbReference type="InterPro" id="IPR050678">
    <property type="entry name" value="DNA_Partitioning_ATPase"/>
</dbReference>
<reference evidence="2" key="2">
    <citation type="journal article" date="2019" name="Appl. Environ. Microbiol.">
        <title>Comparative Genomics of Rumen Butyrivibrio spp. Uncovers a Continuum of Polysaccharide-Degrading Capabilities.</title>
        <authorList>
            <person name="Palevich N."/>
            <person name="Kelly W.J."/>
            <person name="Leahy S.C."/>
            <person name="Denman S."/>
            <person name="Altermann E."/>
            <person name="Rakonjac J."/>
            <person name="Attwood G.T."/>
        </authorList>
    </citation>
    <scope>NUCLEOTIDE SEQUENCE</scope>
    <source>
        <strain evidence="2">MA3014</strain>
    </source>
</reference>
<protein>
    <submittedName>
        <fullName evidence="2">ParA family protein</fullName>
    </submittedName>
</protein>
<dbReference type="EMBL" id="CP043028">
    <property type="protein sequence ID" value="QFJ53479.1"/>
    <property type="molecule type" value="Genomic_DNA"/>
</dbReference>
<evidence type="ECO:0000313" key="2">
    <source>
        <dbReference type="EMBL" id="QFJ53402.1"/>
    </source>
</evidence>
<dbReference type="Pfam" id="PF13614">
    <property type="entry name" value="AAA_31"/>
    <property type="match status" value="1"/>
</dbReference>
<dbReference type="KEGG" id="pxv:FXF36_00200"/>
<organism evidence="2 4">
    <name type="scientific">Pseudobutyrivibrio xylanivorans</name>
    <dbReference type="NCBI Taxonomy" id="185007"/>
    <lineage>
        <taxon>Bacteria</taxon>
        <taxon>Bacillati</taxon>
        <taxon>Bacillota</taxon>
        <taxon>Clostridia</taxon>
        <taxon>Lachnospirales</taxon>
        <taxon>Lachnospiraceae</taxon>
        <taxon>Pseudobutyrivibrio</taxon>
    </lineage>
</organism>
<dbReference type="SUPFAM" id="SSF52540">
    <property type="entry name" value="P-loop containing nucleoside triphosphate hydrolases"/>
    <property type="match status" value="1"/>
</dbReference>
<evidence type="ECO:0000313" key="3">
    <source>
        <dbReference type="EMBL" id="QFJ53479.1"/>
    </source>
</evidence>
<name>A0A5P6VLW6_PSEXY</name>
<dbReference type="InterPro" id="IPR027417">
    <property type="entry name" value="P-loop_NTPase"/>
</dbReference>
<sequence length="269" mass="29993">MKVICITTTKGGAAKTTNTVEIAGALSTYGKKVLCIDVDQTSGLSKYLGVRLTPEERENYGIKTSLEVLTGNGSIEESIIELDNMDIICGDARFEKASQFFQDEDEDKYLLKDLCDEIAKSGKYDYIFIDHGPQNDIVKKMALIAADEFYITSMISDVDRDEAKRSIDNIVKLQHTRDKLVSGQIKGVILSSTSGKALKEMALEDIEGKINQLEDGENLEYNVHIFDIPQSMAIKEAQTYQVPNTIKHKSSSVSRNYYEIADYIMEGEA</sequence>
<reference evidence="2" key="1">
    <citation type="journal article" date="2018" name="Nat. Biotechnol.">
        <title>Cultivation and sequencing of rumen microbiome members from the Hungate1000 Collection.</title>
        <authorList>
            <consortium name="Hungate1000 project collaborators"/>
            <person name="Seshadri R."/>
            <person name="Leahy S.C."/>
            <person name="Attwood G.T."/>
            <person name="Teh K.H."/>
            <person name="Lambie S.C."/>
            <person name="Cookson A.L."/>
            <person name="Eloe-Fadrosh E.A."/>
            <person name="Pavlopoulos G.A."/>
            <person name="Hadjithomas M."/>
            <person name="Varghese N.J."/>
            <person name="Paez-Espino D."/>
            <person name="Perry R."/>
            <person name="Henderson G."/>
            <person name="Creevey C.J."/>
            <person name="Terrapon N."/>
            <person name="Lapebie P."/>
            <person name="Drula E."/>
            <person name="Lombard V."/>
            <person name="Rubin E."/>
            <person name="Kyrpides N.C."/>
            <person name="Henrissat B."/>
            <person name="Woyke T."/>
            <person name="Ivanova N.N."/>
            <person name="Kelly W.J."/>
        </authorList>
    </citation>
    <scope>NUCLEOTIDE SEQUENCE</scope>
    <source>
        <strain evidence="2">MA3014</strain>
    </source>
</reference>
<gene>
    <name evidence="2" type="ORF">FXF36_00200</name>
    <name evidence="3" type="ORF">FXF36_00610</name>
</gene>
<dbReference type="InterPro" id="IPR025669">
    <property type="entry name" value="AAA_dom"/>
</dbReference>
<feature type="domain" description="AAA" evidence="1">
    <location>
        <begin position="1"/>
        <end position="176"/>
    </location>
</feature>
<reference evidence="2" key="4">
    <citation type="journal article" date="2020" name="Genome Biol. Evol.">
        <title>Complete Genome Sequence of the Polysaccharide-Degrading Rumen Bacterium Pseudobutyrivibrio xylanivorans MA3014 Reveals an Incomplete Glycolytic Pathway.</title>
        <authorList>
            <person name="Palevich N."/>
            <person name="Maclean P.H."/>
            <person name="Kelly W.J."/>
            <person name="Leahy S.C."/>
            <person name="Rakonjac J."/>
            <person name="Attwood G.T."/>
        </authorList>
    </citation>
    <scope>NUCLEOTIDE SEQUENCE</scope>
    <source>
        <strain evidence="2">MA3014</strain>
    </source>
</reference>
<dbReference type="AlphaFoldDB" id="A0A5P6VLW6"/>
<dbReference type="KEGG" id="pxv:FXF36_00610"/>
<dbReference type="PANTHER" id="PTHR13696">
    <property type="entry name" value="P-LOOP CONTAINING NUCLEOSIDE TRIPHOSPHATE HYDROLASE"/>
    <property type="match status" value="1"/>
</dbReference>
<proteinExistence type="predicted"/>
<reference evidence="4" key="3">
    <citation type="submission" date="2019-08" db="EMBL/GenBank/DDBJ databases">
        <title>Complete Genome Sequence of the Polysaccharide-Degrading Rumen Bacterium Pseudobutyrivibrio xylanivorans MA3014.</title>
        <authorList>
            <person name="Palevich N."/>
            <person name="Maclean P.H."/>
            <person name="Kelly W.J."/>
            <person name="Leahy S.C."/>
            <person name="Rakonjac J."/>
            <person name="Attwood G.T."/>
        </authorList>
    </citation>
    <scope>NUCLEOTIDE SEQUENCE [LARGE SCALE GENOMIC DNA]</scope>
    <source>
        <strain evidence="4">MA3014</strain>
    </source>
</reference>
<evidence type="ECO:0000313" key="4">
    <source>
        <dbReference type="Proteomes" id="UP000327030"/>
    </source>
</evidence>
<dbReference type="PANTHER" id="PTHR13696:SF52">
    <property type="entry name" value="PARA FAMILY PROTEIN CT_582"/>
    <property type="match status" value="1"/>
</dbReference>
<evidence type="ECO:0000259" key="1">
    <source>
        <dbReference type="Pfam" id="PF13614"/>
    </source>
</evidence>
<accession>A0A5P6VLW6</accession>
<dbReference type="RefSeq" id="WP_151621947.1">
    <property type="nucleotide sequence ID" value="NZ_CP043028.1"/>
</dbReference>
<dbReference type="OrthoDB" id="2058319at2"/>
<dbReference type="Proteomes" id="UP000327030">
    <property type="component" value="Chromosome 1"/>
</dbReference>
<dbReference type="EMBL" id="CP043028">
    <property type="protein sequence ID" value="QFJ53402.1"/>
    <property type="molecule type" value="Genomic_DNA"/>
</dbReference>